<evidence type="ECO:0000313" key="2">
    <source>
        <dbReference type="Proteomes" id="UP000250235"/>
    </source>
</evidence>
<organism evidence="1 2">
    <name type="scientific">Dorcoceras hygrometricum</name>
    <dbReference type="NCBI Taxonomy" id="472368"/>
    <lineage>
        <taxon>Eukaryota</taxon>
        <taxon>Viridiplantae</taxon>
        <taxon>Streptophyta</taxon>
        <taxon>Embryophyta</taxon>
        <taxon>Tracheophyta</taxon>
        <taxon>Spermatophyta</taxon>
        <taxon>Magnoliopsida</taxon>
        <taxon>eudicotyledons</taxon>
        <taxon>Gunneridae</taxon>
        <taxon>Pentapetalae</taxon>
        <taxon>asterids</taxon>
        <taxon>lamiids</taxon>
        <taxon>Lamiales</taxon>
        <taxon>Gesneriaceae</taxon>
        <taxon>Didymocarpoideae</taxon>
        <taxon>Trichosporeae</taxon>
        <taxon>Loxocarpinae</taxon>
        <taxon>Dorcoceras</taxon>
    </lineage>
</organism>
<dbReference type="OrthoDB" id="1751168at2759"/>
<accession>A0A2Z7CN91</accession>
<sequence length="168" mass="18939">MTIRDEGMIRMFRTLESSRLRGFLGVSGSVYEEALTQFFGGSSVINGKFLSNMDGLQVVITKELFMETLGLPTKGITSLRNFPNLAVEEMKVVFSLWGVPLKPSRKKKEMKVEYRLMNDTVAKSLIAKVGSFDVVIAERFEVIVRVDAQLANLWRVGFINSCTNDLYI</sequence>
<dbReference type="Proteomes" id="UP000250235">
    <property type="component" value="Unassembled WGS sequence"/>
</dbReference>
<gene>
    <name evidence="1" type="ORF">F511_28774</name>
</gene>
<proteinExistence type="predicted"/>
<protein>
    <submittedName>
        <fullName evidence="1">Uncharacterized protein</fullName>
    </submittedName>
</protein>
<reference evidence="1 2" key="1">
    <citation type="journal article" date="2015" name="Proc. Natl. Acad. Sci. U.S.A.">
        <title>The resurrection genome of Boea hygrometrica: A blueprint for survival of dehydration.</title>
        <authorList>
            <person name="Xiao L."/>
            <person name="Yang G."/>
            <person name="Zhang L."/>
            <person name="Yang X."/>
            <person name="Zhao S."/>
            <person name="Ji Z."/>
            <person name="Zhou Q."/>
            <person name="Hu M."/>
            <person name="Wang Y."/>
            <person name="Chen M."/>
            <person name="Xu Y."/>
            <person name="Jin H."/>
            <person name="Xiao X."/>
            <person name="Hu G."/>
            <person name="Bao F."/>
            <person name="Hu Y."/>
            <person name="Wan P."/>
            <person name="Li L."/>
            <person name="Deng X."/>
            <person name="Kuang T."/>
            <person name="Xiang C."/>
            <person name="Zhu J.K."/>
            <person name="Oliver M.J."/>
            <person name="He Y."/>
        </authorList>
    </citation>
    <scope>NUCLEOTIDE SEQUENCE [LARGE SCALE GENOMIC DNA]</scope>
    <source>
        <strain evidence="2">cv. XS01</strain>
    </source>
</reference>
<evidence type="ECO:0000313" key="1">
    <source>
        <dbReference type="EMBL" id="KZV46074.1"/>
    </source>
</evidence>
<keyword evidence="2" id="KW-1185">Reference proteome</keyword>
<dbReference type="EMBL" id="KQ995718">
    <property type="protein sequence ID" value="KZV46074.1"/>
    <property type="molecule type" value="Genomic_DNA"/>
</dbReference>
<name>A0A2Z7CN91_9LAMI</name>
<dbReference type="AlphaFoldDB" id="A0A2Z7CN91"/>